<keyword evidence="3" id="KW-0687">Ribonucleoprotein</keyword>
<dbReference type="GO" id="GO:0003735">
    <property type="term" value="F:structural constituent of ribosome"/>
    <property type="evidence" value="ECO:0007669"/>
    <property type="project" value="InterPro"/>
</dbReference>
<keyword evidence="2" id="KW-0689">Ribosomal protein</keyword>
<dbReference type="Proteomes" id="UP001497623">
    <property type="component" value="Unassembled WGS sequence"/>
</dbReference>
<dbReference type="PANTHER" id="PTHR13691">
    <property type="entry name" value="RIBOSOMAL PROTEIN L2"/>
    <property type="match status" value="1"/>
</dbReference>
<gene>
    <name evidence="5" type="ORF">MNOR_LOCUS33196</name>
</gene>
<dbReference type="AlphaFoldDB" id="A0AAV2S7F0"/>
<feature type="non-terminal residue" evidence="5">
    <location>
        <position position="1"/>
    </location>
</feature>
<reference evidence="5 6" key="1">
    <citation type="submission" date="2024-05" db="EMBL/GenBank/DDBJ databases">
        <authorList>
            <person name="Wallberg A."/>
        </authorList>
    </citation>
    <scope>NUCLEOTIDE SEQUENCE [LARGE SCALE GENOMIC DNA]</scope>
</reference>
<dbReference type="SUPFAM" id="SSF50104">
    <property type="entry name" value="Translation proteins SH3-like domain"/>
    <property type="match status" value="1"/>
</dbReference>
<sequence>THAPGLVDDKNFNGTHDAYGTHTGDFIHGAGTKGTVMRKIGEKVVIQLPSKREVALDPECMAVIGRLSNIDHGKQHVGSAQRRRWLGRRPASGLWQRKDGYCGRKIRALPPVKTLTLPKEKAPLINFTLNGEGPPQPIIPATDRVS</sequence>
<comment type="caution">
    <text evidence="5">The sequence shown here is derived from an EMBL/GenBank/DDBJ whole genome shotgun (WGS) entry which is preliminary data.</text>
</comment>
<accession>A0AAV2S7F0</accession>
<feature type="non-terminal residue" evidence="5">
    <location>
        <position position="146"/>
    </location>
</feature>
<dbReference type="EMBL" id="CAXKWB010047151">
    <property type="protein sequence ID" value="CAL4164938.1"/>
    <property type="molecule type" value="Genomic_DNA"/>
</dbReference>
<evidence type="ECO:0000256" key="2">
    <source>
        <dbReference type="ARBA" id="ARBA00022980"/>
    </source>
</evidence>
<evidence type="ECO:0000256" key="1">
    <source>
        <dbReference type="ARBA" id="ARBA00005636"/>
    </source>
</evidence>
<dbReference type="PANTHER" id="PTHR13691:SF73">
    <property type="entry name" value="LARGE RIBOSOMAL SUBUNIT PROTEIN UL2M"/>
    <property type="match status" value="1"/>
</dbReference>
<organism evidence="5 6">
    <name type="scientific">Meganyctiphanes norvegica</name>
    <name type="common">Northern krill</name>
    <name type="synonym">Thysanopoda norvegica</name>
    <dbReference type="NCBI Taxonomy" id="48144"/>
    <lineage>
        <taxon>Eukaryota</taxon>
        <taxon>Metazoa</taxon>
        <taxon>Ecdysozoa</taxon>
        <taxon>Arthropoda</taxon>
        <taxon>Crustacea</taxon>
        <taxon>Multicrustacea</taxon>
        <taxon>Malacostraca</taxon>
        <taxon>Eumalacostraca</taxon>
        <taxon>Eucarida</taxon>
        <taxon>Euphausiacea</taxon>
        <taxon>Euphausiidae</taxon>
        <taxon>Meganyctiphanes</taxon>
    </lineage>
</organism>
<proteinExistence type="inferred from homology"/>
<evidence type="ECO:0000313" key="6">
    <source>
        <dbReference type="Proteomes" id="UP001497623"/>
    </source>
</evidence>
<dbReference type="InterPro" id="IPR014722">
    <property type="entry name" value="Rib_uL2_dom2"/>
</dbReference>
<dbReference type="Gene3D" id="2.30.30.30">
    <property type="match status" value="1"/>
</dbReference>
<dbReference type="GO" id="GO:0003723">
    <property type="term" value="F:RNA binding"/>
    <property type="evidence" value="ECO:0007669"/>
    <property type="project" value="TreeGrafter"/>
</dbReference>
<dbReference type="InterPro" id="IPR002171">
    <property type="entry name" value="Ribosomal_uL2"/>
</dbReference>
<comment type="similarity">
    <text evidence="1">Belongs to the universal ribosomal protein uL2 family.</text>
</comment>
<dbReference type="GO" id="GO:0032543">
    <property type="term" value="P:mitochondrial translation"/>
    <property type="evidence" value="ECO:0007669"/>
    <property type="project" value="TreeGrafter"/>
</dbReference>
<dbReference type="InterPro" id="IPR022669">
    <property type="entry name" value="Ribosomal_uL2_C"/>
</dbReference>
<evidence type="ECO:0000256" key="3">
    <source>
        <dbReference type="ARBA" id="ARBA00023274"/>
    </source>
</evidence>
<evidence type="ECO:0000313" key="5">
    <source>
        <dbReference type="EMBL" id="CAL4164938.1"/>
    </source>
</evidence>
<dbReference type="GO" id="GO:0005762">
    <property type="term" value="C:mitochondrial large ribosomal subunit"/>
    <property type="evidence" value="ECO:0007669"/>
    <property type="project" value="TreeGrafter"/>
</dbReference>
<dbReference type="Pfam" id="PF03947">
    <property type="entry name" value="Ribosomal_L2_C"/>
    <property type="match status" value="1"/>
</dbReference>
<protein>
    <recommendedName>
        <fullName evidence="4">Large ribosomal subunit protein uL2 C-terminal domain-containing protein</fullName>
    </recommendedName>
</protein>
<keyword evidence="6" id="KW-1185">Reference proteome</keyword>
<name>A0AAV2S7F0_MEGNR</name>
<dbReference type="InterPro" id="IPR008991">
    <property type="entry name" value="Translation_prot_SH3-like_sf"/>
</dbReference>
<feature type="domain" description="Large ribosomal subunit protein uL2 C-terminal" evidence="4">
    <location>
        <begin position="21"/>
        <end position="118"/>
    </location>
</feature>
<evidence type="ECO:0000259" key="4">
    <source>
        <dbReference type="SMART" id="SM01382"/>
    </source>
</evidence>
<dbReference type="SMART" id="SM01382">
    <property type="entry name" value="Ribosomal_L2_C"/>
    <property type="match status" value="1"/>
</dbReference>